<evidence type="ECO:0000256" key="1">
    <source>
        <dbReference type="ARBA" id="ARBA00022679"/>
    </source>
</evidence>
<dbReference type="EMBL" id="CACSII010000001">
    <property type="protein sequence ID" value="CAA0080676.1"/>
    <property type="molecule type" value="Genomic_DNA"/>
</dbReference>
<accession>A0A5S9MTQ0</accession>
<gene>
    <name evidence="4" type="ORF">DPBNPPHM_00278</name>
</gene>
<dbReference type="PANTHER" id="PTHR10605:SF56">
    <property type="entry name" value="BIFUNCTIONAL HEPARAN SULFATE N-DEACETYLASE_N-SULFOTRANSFERASE"/>
    <property type="match status" value="1"/>
</dbReference>
<reference evidence="4 5" key="1">
    <citation type="submission" date="2019-11" db="EMBL/GenBank/DDBJ databases">
        <authorList>
            <person name="Holert J."/>
        </authorList>
    </citation>
    <scope>NUCLEOTIDE SEQUENCE [LARGE SCALE GENOMIC DNA]</scope>
    <source>
        <strain evidence="4">BC5_2</strain>
    </source>
</reference>
<evidence type="ECO:0000256" key="2">
    <source>
        <dbReference type="ARBA" id="ARBA00023180"/>
    </source>
</evidence>
<organism evidence="4 5">
    <name type="scientific">BD1-7 clade bacterium</name>
    <dbReference type="NCBI Taxonomy" id="2029982"/>
    <lineage>
        <taxon>Bacteria</taxon>
        <taxon>Pseudomonadati</taxon>
        <taxon>Pseudomonadota</taxon>
        <taxon>Gammaproteobacteria</taxon>
        <taxon>Cellvibrionales</taxon>
        <taxon>Spongiibacteraceae</taxon>
        <taxon>BD1-7 clade</taxon>
    </lineage>
</organism>
<dbReference type="Gene3D" id="3.40.50.300">
    <property type="entry name" value="P-loop containing nucleotide triphosphate hydrolases"/>
    <property type="match status" value="1"/>
</dbReference>
<feature type="domain" description="Sulfotransferase" evidence="3">
    <location>
        <begin position="9"/>
        <end position="206"/>
    </location>
</feature>
<evidence type="ECO:0000259" key="3">
    <source>
        <dbReference type="Pfam" id="PF00685"/>
    </source>
</evidence>
<dbReference type="InterPro" id="IPR037359">
    <property type="entry name" value="NST/OST"/>
</dbReference>
<keyword evidence="1" id="KW-0808">Transferase</keyword>
<sequence>MVDTKLVNTFIVGAPKCGTTSIAAWLSDHPQAYMSPEKEPHYFYTPYHVSKNAKQYMSLFLAADPSDKVIAEASVWYLFSKSAVQKILDYNPNAKFVVCIRNPTDMAVSLHAQKLVSNGTSYERLVSFEDAWAANDERLSGKPVGMVGPSCDTRHMAYKYACSIGTQLEALLSEVGVNQVHVILIDDLKRNPRNVWLGLQAFLELKDDGRSDFEAHNIASAPKSLLIHRALNRISWLKQSLGIGRSFNLLSWVHSANTHETQYKKPAEKFLDEVSKEFEAEVKKLELILDRDLSHWSR</sequence>
<dbReference type="Proteomes" id="UP000434580">
    <property type="component" value="Unassembled WGS sequence"/>
</dbReference>
<dbReference type="SUPFAM" id="SSF52540">
    <property type="entry name" value="P-loop containing nucleoside triphosphate hydrolases"/>
    <property type="match status" value="1"/>
</dbReference>
<name>A0A5S9MTQ0_9GAMM</name>
<keyword evidence="2" id="KW-0325">Glycoprotein</keyword>
<dbReference type="AlphaFoldDB" id="A0A5S9MTQ0"/>
<evidence type="ECO:0000313" key="5">
    <source>
        <dbReference type="Proteomes" id="UP000434580"/>
    </source>
</evidence>
<dbReference type="InterPro" id="IPR000863">
    <property type="entry name" value="Sulfotransferase_dom"/>
</dbReference>
<proteinExistence type="predicted"/>
<dbReference type="InterPro" id="IPR027417">
    <property type="entry name" value="P-loop_NTPase"/>
</dbReference>
<protein>
    <recommendedName>
        <fullName evidence="3">Sulfotransferase domain-containing protein</fullName>
    </recommendedName>
</protein>
<dbReference type="PANTHER" id="PTHR10605">
    <property type="entry name" value="HEPARAN SULFATE SULFOTRANSFERASE"/>
    <property type="match status" value="1"/>
</dbReference>
<evidence type="ECO:0000313" key="4">
    <source>
        <dbReference type="EMBL" id="CAA0080676.1"/>
    </source>
</evidence>
<dbReference type="Pfam" id="PF00685">
    <property type="entry name" value="Sulfotransfer_1"/>
    <property type="match status" value="1"/>
</dbReference>
<dbReference type="GO" id="GO:0008146">
    <property type="term" value="F:sulfotransferase activity"/>
    <property type="evidence" value="ECO:0007669"/>
    <property type="project" value="InterPro"/>
</dbReference>